<evidence type="ECO:0000313" key="3">
    <source>
        <dbReference type="EMBL" id="QKW52309.1"/>
    </source>
</evidence>
<protein>
    <recommendedName>
        <fullName evidence="5">CAP domain-containing protein</fullName>
    </recommendedName>
</protein>
<evidence type="ECO:0000256" key="1">
    <source>
        <dbReference type="SAM" id="MobiDB-lite"/>
    </source>
</evidence>
<dbReference type="RefSeq" id="WP_176164013.1">
    <property type="nucleotide sequence ID" value="NZ_CP054929.1"/>
</dbReference>
<gene>
    <name evidence="3" type="ORF">HUT08_25340</name>
</gene>
<dbReference type="AlphaFoldDB" id="A0A7H8NCV1"/>
<proteinExistence type="predicted"/>
<feature type="chain" id="PRO_5028802641" description="CAP domain-containing protein" evidence="2">
    <location>
        <begin position="34"/>
        <end position="98"/>
    </location>
</feature>
<feature type="compositionally biased region" description="Basic and acidic residues" evidence="1">
    <location>
        <begin position="43"/>
        <end position="57"/>
    </location>
</feature>
<reference evidence="3 4" key="1">
    <citation type="submission" date="2020-06" db="EMBL/GenBank/DDBJ databases">
        <title>Genome mining for natural products.</title>
        <authorList>
            <person name="Zhang B."/>
            <person name="Shi J."/>
            <person name="Ge H."/>
        </authorList>
    </citation>
    <scope>NUCLEOTIDE SEQUENCE [LARGE SCALE GENOMIC DNA]</scope>
    <source>
        <strain evidence="3 4">NA00687</strain>
    </source>
</reference>
<organism evidence="3 4">
    <name type="scientific">Streptomyces buecherae</name>
    <dbReference type="NCBI Taxonomy" id="2763006"/>
    <lineage>
        <taxon>Bacteria</taxon>
        <taxon>Bacillati</taxon>
        <taxon>Actinomycetota</taxon>
        <taxon>Actinomycetes</taxon>
        <taxon>Kitasatosporales</taxon>
        <taxon>Streptomycetaceae</taxon>
        <taxon>Streptomyces</taxon>
    </lineage>
</organism>
<name>A0A7H8NCV1_9ACTN</name>
<keyword evidence="4" id="KW-1185">Reference proteome</keyword>
<sequence length="98" mass="9392">MALHRRIGRLGPAAVTLAALAGLSGTIALTATAAPPAGTGRHLPTDDRTGAHTDVHTGDAPTTSDGGAHAGDHRGAPHRVAPSGGPVGAASSRAASAP</sequence>
<evidence type="ECO:0000313" key="4">
    <source>
        <dbReference type="Proteomes" id="UP000509303"/>
    </source>
</evidence>
<feature type="region of interest" description="Disordered" evidence="1">
    <location>
        <begin position="33"/>
        <end position="98"/>
    </location>
</feature>
<evidence type="ECO:0000256" key="2">
    <source>
        <dbReference type="SAM" id="SignalP"/>
    </source>
</evidence>
<dbReference type="Proteomes" id="UP000509303">
    <property type="component" value="Chromosome"/>
</dbReference>
<evidence type="ECO:0008006" key="5">
    <source>
        <dbReference type="Google" id="ProtNLM"/>
    </source>
</evidence>
<dbReference type="EMBL" id="CP054929">
    <property type="protein sequence ID" value="QKW52309.1"/>
    <property type="molecule type" value="Genomic_DNA"/>
</dbReference>
<keyword evidence="2" id="KW-0732">Signal</keyword>
<accession>A0A7H8NCV1</accession>
<feature type="signal peptide" evidence="2">
    <location>
        <begin position="1"/>
        <end position="33"/>
    </location>
</feature>